<evidence type="ECO:0000313" key="2">
    <source>
        <dbReference type="Proteomes" id="UP001160148"/>
    </source>
</evidence>
<name>A0AAV0VVU3_9HEMI</name>
<accession>A0AAV0VVU3</accession>
<dbReference type="EMBL" id="CARXXK010000001">
    <property type="protein sequence ID" value="CAI6348299.1"/>
    <property type="molecule type" value="Genomic_DNA"/>
</dbReference>
<protein>
    <submittedName>
        <fullName evidence="1">Uncharacterized protein</fullName>
    </submittedName>
</protein>
<reference evidence="1 2" key="1">
    <citation type="submission" date="2023-01" db="EMBL/GenBank/DDBJ databases">
        <authorList>
            <person name="Whitehead M."/>
        </authorList>
    </citation>
    <scope>NUCLEOTIDE SEQUENCE [LARGE SCALE GENOMIC DNA]</scope>
</reference>
<dbReference type="AlphaFoldDB" id="A0AAV0VVU3"/>
<evidence type="ECO:0000313" key="1">
    <source>
        <dbReference type="EMBL" id="CAI6348299.1"/>
    </source>
</evidence>
<organism evidence="1 2">
    <name type="scientific">Macrosiphum euphorbiae</name>
    <name type="common">potato aphid</name>
    <dbReference type="NCBI Taxonomy" id="13131"/>
    <lineage>
        <taxon>Eukaryota</taxon>
        <taxon>Metazoa</taxon>
        <taxon>Ecdysozoa</taxon>
        <taxon>Arthropoda</taxon>
        <taxon>Hexapoda</taxon>
        <taxon>Insecta</taxon>
        <taxon>Pterygota</taxon>
        <taxon>Neoptera</taxon>
        <taxon>Paraneoptera</taxon>
        <taxon>Hemiptera</taxon>
        <taxon>Sternorrhyncha</taxon>
        <taxon>Aphidomorpha</taxon>
        <taxon>Aphidoidea</taxon>
        <taxon>Aphididae</taxon>
        <taxon>Macrosiphini</taxon>
        <taxon>Macrosiphum</taxon>
    </lineage>
</organism>
<keyword evidence="2" id="KW-1185">Reference proteome</keyword>
<gene>
    <name evidence="1" type="ORF">MEUPH1_LOCUS4993</name>
</gene>
<dbReference type="Proteomes" id="UP001160148">
    <property type="component" value="Unassembled WGS sequence"/>
</dbReference>
<comment type="caution">
    <text evidence="1">The sequence shown here is derived from an EMBL/GenBank/DDBJ whole genome shotgun (WGS) entry which is preliminary data.</text>
</comment>
<proteinExistence type="predicted"/>
<sequence>MNENMFNTLLEMVNYKIQRQNSVMRMALPAKLKLQIACRYLATGDSLATLQYMYRVPKCSISKFLPEVFDAIYEALKNYIEVPKNQNEWKNI</sequence>